<dbReference type="PANTHER" id="PTHR33156:SF59">
    <property type="entry name" value="PROTEIN NUCLEAR FUSION DEFECTIVE 6, CHLOROPLASTIC_MITOCHONDRIAL-LIKE"/>
    <property type="match status" value="1"/>
</dbReference>
<evidence type="ECO:0000313" key="2">
    <source>
        <dbReference type="Proteomes" id="UP001055439"/>
    </source>
</evidence>
<evidence type="ECO:0008006" key="3">
    <source>
        <dbReference type="Google" id="ProtNLM"/>
    </source>
</evidence>
<sequence>MAAAARSVLRSASIRGGAARVAAEAVAASRPQLRCLPKLRPAAATRFLRSPVEASFCVESLMPMHSATATALLTSMLNVSRRGCGWLSEDDSIVWVNRLRRWDSVCPIGSCYKISIFPIQKTVWFLIEFLVHQSILTAYYRDVMKLDESQASKGN</sequence>
<proteinExistence type="predicted"/>
<gene>
    <name evidence="1" type="ORF">MUK42_31944</name>
</gene>
<dbReference type="GO" id="GO:0005739">
    <property type="term" value="C:mitochondrion"/>
    <property type="evidence" value="ECO:0007669"/>
    <property type="project" value="TreeGrafter"/>
</dbReference>
<dbReference type="EMBL" id="CP097506">
    <property type="protein sequence ID" value="URD95818.1"/>
    <property type="molecule type" value="Genomic_DNA"/>
</dbReference>
<dbReference type="PANTHER" id="PTHR33156">
    <property type="entry name" value="OS02G0230000 PROTEIN"/>
    <property type="match status" value="1"/>
</dbReference>
<dbReference type="AlphaFoldDB" id="A0A9E7JWD9"/>
<accession>A0A9E7JWD9</accession>
<name>A0A9E7JWD9_9LILI</name>
<dbReference type="Proteomes" id="UP001055439">
    <property type="component" value="Chromosome 4"/>
</dbReference>
<organism evidence="1 2">
    <name type="scientific">Musa troglodytarum</name>
    <name type="common">fe'i banana</name>
    <dbReference type="NCBI Taxonomy" id="320322"/>
    <lineage>
        <taxon>Eukaryota</taxon>
        <taxon>Viridiplantae</taxon>
        <taxon>Streptophyta</taxon>
        <taxon>Embryophyta</taxon>
        <taxon>Tracheophyta</taxon>
        <taxon>Spermatophyta</taxon>
        <taxon>Magnoliopsida</taxon>
        <taxon>Liliopsida</taxon>
        <taxon>Zingiberales</taxon>
        <taxon>Musaceae</taxon>
        <taxon>Musa</taxon>
    </lineage>
</organism>
<evidence type="ECO:0000313" key="1">
    <source>
        <dbReference type="EMBL" id="URD95818.1"/>
    </source>
</evidence>
<reference evidence="1" key="1">
    <citation type="submission" date="2022-05" db="EMBL/GenBank/DDBJ databases">
        <title>The Musa troglodytarum L. genome provides insights into the mechanism of non-climacteric behaviour and enrichment of carotenoids.</title>
        <authorList>
            <person name="Wang J."/>
        </authorList>
    </citation>
    <scope>NUCLEOTIDE SEQUENCE</scope>
    <source>
        <tissue evidence="1">Leaf</tissue>
    </source>
</reference>
<keyword evidence="2" id="KW-1185">Reference proteome</keyword>
<dbReference type="OrthoDB" id="736963at2759"/>
<protein>
    <recommendedName>
        <fullName evidence="3">Protein NUCLEAR FUSION DEFECTIVE 6, chloroplastic/mitochondrial</fullName>
    </recommendedName>
</protein>
<dbReference type="InterPro" id="IPR043459">
    <property type="entry name" value="NFD6/NOXY2-like"/>
</dbReference>